<dbReference type="Gene3D" id="1.10.8.60">
    <property type="match status" value="1"/>
</dbReference>
<evidence type="ECO:0000256" key="9">
    <source>
        <dbReference type="ARBA" id="ARBA00022932"/>
    </source>
</evidence>
<dbReference type="Pfam" id="PF12169">
    <property type="entry name" value="DNA_pol3_gamma3"/>
    <property type="match status" value="1"/>
</dbReference>
<keyword evidence="4 11" id="KW-0235">DNA replication</keyword>
<keyword evidence="8 11" id="KW-0067">ATP-binding</keyword>
<dbReference type="InterPro" id="IPR050238">
    <property type="entry name" value="DNA_Rep/Repair_Clamp_Loader"/>
</dbReference>
<dbReference type="InterPro" id="IPR001270">
    <property type="entry name" value="ClpA/B"/>
</dbReference>
<comment type="subunit">
    <text evidence="11">DNA polymerase III contains a core (composed of alpha, epsilon and theta chains) that associates with a tau subunit. This core dimerizes to form the POLIII' complex. PolIII' associates with the gamma complex (composed of gamma, delta, delta', psi and chi chains) and with the beta chain to form the complete DNA polymerase III complex.</text>
</comment>
<evidence type="ECO:0000256" key="12">
    <source>
        <dbReference type="SAM" id="MobiDB-lite"/>
    </source>
</evidence>
<evidence type="ECO:0000256" key="6">
    <source>
        <dbReference type="ARBA" id="ARBA00022741"/>
    </source>
</evidence>
<dbReference type="InterPro" id="IPR045085">
    <property type="entry name" value="HLD_clamp_pol_III_gamma_tau"/>
</dbReference>
<dbReference type="SMART" id="SM00382">
    <property type="entry name" value="AAA"/>
    <property type="match status" value="1"/>
</dbReference>
<protein>
    <recommendedName>
        <fullName evidence="11">DNA polymerase III subunit gamma/tau</fullName>
        <ecNumber evidence="11">2.7.7.7</ecNumber>
    </recommendedName>
</protein>
<dbReference type="InterPro" id="IPR012763">
    <property type="entry name" value="DNA_pol_III_sug/sutau_N"/>
</dbReference>
<evidence type="ECO:0000313" key="15">
    <source>
        <dbReference type="Proteomes" id="UP001466331"/>
    </source>
</evidence>
<dbReference type="PRINTS" id="PR00300">
    <property type="entry name" value="CLPPROTEASEA"/>
</dbReference>
<dbReference type="Pfam" id="PF22608">
    <property type="entry name" value="DNAX_ATPase_lid"/>
    <property type="match status" value="1"/>
</dbReference>
<dbReference type="Gene3D" id="3.40.50.300">
    <property type="entry name" value="P-loop containing nucleotide triphosphate hydrolases"/>
    <property type="match status" value="1"/>
</dbReference>
<name>A0ABU9U936_9SPIR</name>
<feature type="compositionally biased region" description="Acidic residues" evidence="12">
    <location>
        <begin position="505"/>
        <end position="519"/>
    </location>
</feature>
<evidence type="ECO:0000256" key="2">
    <source>
        <dbReference type="ARBA" id="ARBA00022679"/>
    </source>
</evidence>
<gene>
    <name evidence="11 14" type="primary">dnaX</name>
    <name evidence="14" type="ORF">WKV44_01325</name>
</gene>
<dbReference type="GO" id="GO:0003887">
    <property type="term" value="F:DNA-directed DNA polymerase activity"/>
    <property type="evidence" value="ECO:0007669"/>
    <property type="project" value="UniProtKB-EC"/>
</dbReference>
<dbReference type="CDD" id="cd00009">
    <property type="entry name" value="AAA"/>
    <property type="match status" value="1"/>
</dbReference>
<accession>A0ABU9U936</accession>
<proteinExistence type="inferred from homology"/>
<keyword evidence="6 11" id="KW-0547">Nucleotide-binding</keyword>
<feature type="region of interest" description="Disordered" evidence="12">
    <location>
        <begin position="505"/>
        <end position="531"/>
    </location>
</feature>
<dbReference type="CDD" id="cd18137">
    <property type="entry name" value="HLD_clamp_pol_III_gamma_tau"/>
    <property type="match status" value="1"/>
</dbReference>
<comment type="caution">
    <text evidence="14">The sequence shown here is derived from an EMBL/GenBank/DDBJ whole genome shotgun (WGS) entry which is preliminary data.</text>
</comment>
<evidence type="ECO:0000256" key="4">
    <source>
        <dbReference type="ARBA" id="ARBA00022705"/>
    </source>
</evidence>
<keyword evidence="3 11" id="KW-0548">Nucleotidyltransferase</keyword>
<sequence>MFEVTANRKRPQAFSQLVGQEFVVSTLSNALSEGRIAHAYLFSGPRGVGKTSAARILARALNCEKGITPEPCGVCDSCREILTGSSIDVIEIDGASNTSVNDVRVIRDEVLFAPSKARYKVYIIDEVHMLSNSAFNALLKTIEEPPPYVVFIFATTELQRVPATIRSRCQQYHFRLVSYEQIVSLLASVCREIGVEAEDEALMWIAKESGGSLRDAYTLFDQVVSFCDKKISFSIIKEKLGLAGFDSIQSLVACCSRGDTASALSSLDGILSAGISVEQCVIDIVDYLRALLFVKGGVKRDSLLGYSFSRFDSSVVDSFSLFQIEKAIEIFLSVYRDIRYSVNQRYELELAVARLSHVSSWLSPEELAKRLERVRAAIASMPSEVTGVKKNFLENTDYSREVARSDDSELEEVQKGDTESVVVSTNQSSAIINIVELFLSRAREHSLTLEAALKSGHIQLKDKELVCAFSSSSAYLFVKPHYDFLVRMLKEIAGSDYNLILQGEDDEELESEESEEISQSEESAVSEYESTDKNIERIKDIFRGEIIS</sequence>
<comment type="function">
    <text evidence="11">DNA polymerase III is a complex, multichain enzyme responsible for most of the replicative synthesis in bacteria. This DNA polymerase also exhibits 3' to 5' exonuclease activity.</text>
</comment>
<evidence type="ECO:0000313" key="14">
    <source>
        <dbReference type="EMBL" id="MEM5947179.1"/>
    </source>
</evidence>
<evidence type="ECO:0000256" key="8">
    <source>
        <dbReference type="ARBA" id="ARBA00022840"/>
    </source>
</evidence>
<dbReference type="EC" id="2.7.7.7" evidence="11"/>
<keyword evidence="15" id="KW-1185">Reference proteome</keyword>
<dbReference type="RefSeq" id="WP_420068630.1">
    <property type="nucleotide sequence ID" value="NZ_JBCHKQ010000001.1"/>
</dbReference>
<dbReference type="Proteomes" id="UP001466331">
    <property type="component" value="Unassembled WGS sequence"/>
</dbReference>
<dbReference type="PANTHER" id="PTHR11669:SF0">
    <property type="entry name" value="PROTEIN STICHEL-LIKE 2"/>
    <property type="match status" value="1"/>
</dbReference>
<dbReference type="PANTHER" id="PTHR11669">
    <property type="entry name" value="REPLICATION FACTOR C / DNA POLYMERASE III GAMMA-TAU SUBUNIT"/>
    <property type="match status" value="1"/>
</dbReference>
<keyword evidence="2 11" id="KW-0808">Transferase</keyword>
<dbReference type="NCBIfam" id="TIGR02397">
    <property type="entry name" value="dnaX_nterm"/>
    <property type="match status" value="1"/>
</dbReference>
<organism evidence="14 15">
    <name type="scientific">Rarispira pelagica</name>
    <dbReference type="NCBI Taxonomy" id="3141764"/>
    <lineage>
        <taxon>Bacteria</taxon>
        <taxon>Pseudomonadati</taxon>
        <taxon>Spirochaetota</taxon>
        <taxon>Spirochaetia</taxon>
        <taxon>Winmispirales</taxon>
        <taxon>Winmispiraceae</taxon>
        <taxon>Rarispira</taxon>
    </lineage>
</organism>
<evidence type="ECO:0000256" key="11">
    <source>
        <dbReference type="RuleBase" id="RU364063"/>
    </source>
</evidence>
<keyword evidence="7" id="KW-0862">Zinc</keyword>
<dbReference type="NCBIfam" id="NF005173">
    <property type="entry name" value="PRK06647.1"/>
    <property type="match status" value="1"/>
</dbReference>
<reference evidence="14 15" key="1">
    <citation type="submission" date="2024-03" db="EMBL/GenBank/DDBJ databases">
        <title>Ignisphaera cupida sp. nov., a hyperthermophilic hydrolytic archaeon from a hot spring of Kamchatka, and proposal of Ignisphaeraceae fam. nov.</title>
        <authorList>
            <person name="Podosokorskaya O.A."/>
            <person name="Elcheninov A.G."/>
            <person name="Maltseva A.I."/>
            <person name="Zayulina K.S."/>
            <person name="Novikov A."/>
            <person name="Merkel A.Y."/>
        </authorList>
    </citation>
    <scope>NUCLEOTIDE SEQUENCE [LARGE SCALE GENOMIC DNA]</scope>
    <source>
        <strain evidence="14 15">38H-sp</strain>
    </source>
</reference>
<evidence type="ECO:0000256" key="5">
    <source>
        <dbReference type="ARBA" id="ARBA00022723"/>
    </source>
</evidence>
<comment type="catalytic activity">
    <reaction evidence="10 11">
        <text>DNA(n) + a 2'-deoxyribonucleoside 5'-triphosphate = DNA(n+1) + diphosphate</text>
        <dbReference type="Rhea" id="RHEA:22508"/>
        <dbReference type="Rhea" id="RHEA-COMP:17339"/>
        <dbReference type="Rhea" id="RHEA-COMP:17340"/>
        <dbReference type="ChEBI" id="CHEBI:33019"/>
        <dbReference type="ChEBI" id="CHEBI:61560"/>
        <dbReference type="ChEBI" id="CHEBI:173112"/>
        <dbReference type="EC" id="2.7.7.7"/>
    </reaction>
</comment>
<dbReference type="Gene3D" id="1.20.272.10">
    <property type="match status" value="1"/>
</dbReference>
<evidence type="ECO:0000256" key="10">
    <source>
        <dbReference type="ARBA" id="ARBA00049244"/>
    </source>
</evidence>
<keyword evidence="9 11" id="KW-0239">DNA-directed DNA polymerase</keyword>
<keyword evidence="5" id="KW-0479">Metal-binding</keyword>
<comment type="similarity">
    <text evidence="1 11">Belongs to the DnaX/STICHEL family.</text>
</comment>
<dbReference type="NCBIfam" id="NF004046">
    <property type="entry name" value="PRK05563.1"/>
    <property type="match status" value="1"/>
</dbReference>
<dbReference type="Pfam" id="PF13177">
    <property type="entry name" value="DNA_pol3_delta2"/>
    <property type="match status" value="1"/>
</dbReference>
<dbReference type="SUPFAM" id="SSF52540">
    <property type="entry name" value="P-loop containing nucleoside triphosphate hydrolases"/>
    <property type="match status" value="1"/>
</dbReference>
<dbReference type="InterPro" id="IPR022754">
    <property type="entry name" value="DNA_pol_III_gamma-3"/>
</dbReference>
<evidence type="ECO:0000256" key="7">
    <source>
        <dbReference type="ARBA" id="ARBA00022833"/>
    </source>
</evidence>
<dbReference type="EMBL" id="JBCHKQ010000001">
    <property type="protein sequence ID" value="MEM5947179.1"/>
    <property type="molecule type" value="Genomic_DNA"/>
</dbReference>
<evidence type="ECO:0000256" key="1">
    <source>
        <dbReference type="ARBA" id="ARBA00006360"/>
    </source>
</evidence>
<feature type="domain" description="AAA+ ATPase" evidence="13">
    <location>
        <begin position="36"/>
        <end position="177"/>
    </location>
</feature>
<dbReference type="InterPro" id="IPR027417">
    <property type="entry name" value="P-loop_NTPase"/>
</dbReference>
<evidence type="ECO:0000259" key="13">
    <source>
        <dbReference type="SMART" id="SM00382"/>
    </source>
</evidence>
<dbReference type="SUPFAM" id="SSF48019">
    <property type="entry name" value="post-AAA+ oligomerization domain-like"/>
    <property type="match status" value="1"/>
</dbReference>
<dbReference type="InterPro" id="IPR003593">
    <property type="entry name" value="AAA+_ATPase"/>
</dbReference>
<dbReference type="InterPro" id="IPR008921">
    <property type="entry name" value="DNA_pol3_clamp-load_cplx_C"/>
</dbReference>
<evidence type="ECO:0000256" key="3">
    <source>
        <dbReference type="ARBA" id="ARBA00022695"/>
    </source>
</evidence>